<evidence type="ECO:0000256" key="2">
    <source>
        <dbReference type="SAM" id="MobiDB-lite"/>
    </source>
</evidence>
<protein>
    <submittedName>
        <fullName evidence="4">Transcriptional regulator, TetR family</fullName>
    </submittedName>
</protein>
<keyword evidence="5" id="KW-1185">Reference proteome</keyword>
<dbReference type="EMBL" id="FXZM01000008">
    <property type="protein sequence ID" value="SMY12263.1"/>
    <property type="molecule type" value="Genomic_DNA"/>
</dbReference>
<dbReference type="AlphaFoldDB" id="A0A2H1L7B3"/>
<organism evidence="4 5">
    <name type="scientific">Brevibacterium jeotgali</name>
    <dbReference type="NCBI Taxonomy" id="1262550"/>
    <lineage>
        <taxon>Bacteria</taxon>
        <taxon>Bacillati</taxon>
        <taxon>Actinomycetota</taxon>
        <taxon>Actinomycetes</taxon>
        <taxon>Micrococcales</taxon>
        <taxon>Brevibacteriaceae</taxon>
        <taxon>Brevibacterium</taxon>
    </lineage>
</organism>
<gene>
    <name evidence="4" type="ORF">BJEO58_01857</name>
</gene>
<evidence type="ECO:0000313" key="5">
    <source>
        <dbReference type="Proteomes" id="UP000234462"/>
    </source>
</evidence>
<dbReference type="Gene3D" id="1.10.357.10">
    <property type="entry name" value="Tetracycline Repressor, domain 2"/>
    <property type="match status" value="1"/>
</dbReference>
<dbReference type="InterPro" id="IPR050109">
    <property type="entry name" value="HTH-type_TetR-like_transc_reg"/>
</dbReference>
<dbReference type="GO" id="GO:0003700">
    <property type="term" value="F:DNA-binding transcription factor activity"/>
    <property type="evidence" value="ECO:0007669"/>
    <property type="project" value="TreeGrafter"/>
</dbReference>
<dbReference type="SUPFAM" id="SSF48498">
    <property type="entry name" value="Tetracyclin repressor-like, C-terminal domain"/>
    <property type="match status" value="1"/>
</dbReference>
<dbReference type="Gene3D" id="1.10.10.60">
    <property type="entry name" value="Homeodomain-like"/>
    <property type="match status" value="1"/>
</dbReference>
<evidence type="ECO:0000313" key="4">
    <source>
        <dbReference type="EMBL" id="SMY12263.1"/>
    </source>
</evidence>
<feature type="compositionally biased region" description="Low complexity" evidence="2">
    <location>
        <begin position="219"/>
        <end position="236"/>
    </location>
</feature>
<dbReference type="OrthoDB" id="4548508at2"/>
<proteinExistence type="predicted"/>
<evidence type="ECO:0000256" key="1">
    <source>
        <dbReference type="ARBA" id="ARBA00023125"/>
    </source>
</evidence>
<evidence type="ECO:0000259" key="3">
    <source>
        <dbReference type="Pfam" id="PF13977"/>
    </source>
</evidence>
<dbReference type="InterPro" id="IPR039538">
    <property type="entry name" value="BetI_C"/>
</dbReference>
<keyword evidence="1" id="KW-0238">DNA-binding</keyword>
<dbReference type="Pfam" id="PF13977">
    <property type="entry name" value="TetR_C_6"/>
    <property type="match status" value="1"/>
</dbReference>
<feature type="domain" description="BetI-type transcriptional repressor C-terminal" evidence="3">
    <location>
        <begin position="105"/>
        <end position="195"/>
    </location>
</feature>
<feature type="region of interest" description="Disordered" evidence="2">
    <location>
        <begin position="219"/>
        <end position="242"/>
    </location>
</feature>
<dbReference type="PANTHER" id="PTHR30055:SF200">
    <property type="entry name" value="HTH-TYPE TRANSCRIPTIONAL REPRESSOR BDCR"/>
    <property type="match status" value="1"/>
</dbReference>
<dbReference type="Proteomes" id="UP000234462">
    <property type="component" value="Unassembled WGS sequence"/>
</dbReference>
<feature type="region of interest" description="Disordered" evidence="2">
    <location>
        <begin position="1"/>
        <end position="25"/>
    </location>
</feature>
<dbReference type="PANTHER" id="PTHR30055">
    <property type="entry name" value="HTH-TYPE TRANSCRIPTIONAL REGULATOR RUTR"/>
    <property type="match status" value="1"/>
</dbReference>
<dbReference type="InterPro" id="IPR009057">
    <property type="entry name" value="Homeodomain-like_sf"/>
</dbReference>
<dbReference type="GO" id="GO:0000976">
    <property type="term" value="F:transcription cis-regulatory region binding"/>
    <property type="evidence" value="ECO:0007669"/>
    <property type="project" value="TreeGrafter"/>
</dbReference>
<dbReference type="RefSeq" id="WP_101589204.1">
    <property type="nucleotide sequence ID" value="NZ_FXZM01000008.1"/>
</dbReference>
<reference evidence="5" key="1">
    <citation type="submission" date="2017-03" db="EMBL/GenBank/DDBJ databases">
        <authorList>
            <person name="Monnet C."/>
        </authorList>
    </citation>
    <scope>NUCLEOTIDE SEQUENCE [LARGE SCALE GENOMIC DNA]</scope>
    <source>
        <strain evidence="5">SJ5-8</strain>
    </source>
</reference>
<name>A0A2H1L7B3_9MICO</name>
<sequence>MSTRTEPETEPESATGTGGGKRRRLSAVQRRAAIHAAAQELALTDGLQNVTHRSIAGHLGITHTLVVHHAADMGELRSHACEALLREEFESCAALAARHSSAVRQLSALIDTLSRTGREDHSSVWLDGWSIGRRDPRMAHTIRSAMDTWQEFIAAILAEGASREEFSVDDPQAAAWEFIALLDGLNAHTLVAYGDPADYPARLAAPLAARLSLPTGALTSPSSLTVPATPTTTAPTRPEETP</sequence>
<dbReference type="SUPFAM" id="SSF46689">
    <property type="entry name" value="Homeodomain-like"/>
    <property type="match status" value="1"/>
</dbReference>
<accession>A0A2H1L7B3</accession>
<dbReference type="InterPro" id="IPR036271">
    <property type="entry name" value="Tet_transcr_reg_TetR-rel_C_sf"/>
</dbReference>